<dbReference type="OrthoDB" id="5957195at2"/>
<sequence>MHARQALSMSVRRAGFLFVALLMLLAPALGMAQGVSQRLNAADRAEIANFQLNQDVLARLQAVTADGQSMHIKKSQLDMSKVHSLDDMADQLVAVDPRIQPMLAKHGFTPHQFVVANLALVGTAMAVQMQRDPKMAQYVESDKLNQHNVDFYKSHESQILRMMQQGEGASGGQ</sequence>
<reference evidence="1 2" key="1">
    <citation type="submission" date="2020-08" db="EMBL/GenBank/DDBJ databases">
        <title>Genomic Encyclopedia of Type Strains, Phase IV (KMG-IV): sequencing the most valuable type-strain genomes for metagenomic binning, comparative biology and taxonomic classification.</title>
        <authorList>
            <person name="Goeker M."/>
        </authorList>
    </citation>
    <scope>NUCLEOTIDE SEQUENCE [LARGE SCALE GENOMIC DNA]</scope>
    <source>
        <strain evidence="1 2">DSM 107085</strain>
    </source>
</reference>
<proteinExistence type="predicted"/>
<organism evidence="1 2">
    <name type="scientific">Oleiagrimonas soli</name>
    <dbReference type="NCBI Taxonomy" id="1543381"/>
    <lineage>
        <taxon>Bacteria</taxon>
        <taxon>Pseudomonadati</taxon>
        <taxon>Pseudomonadota</taxon>
        <taxon>Gammaproteobacteria</taxon>
        <taxon>Lysobacterales</taxon>
        <taxon>Rhodanobacteraceae</taxon>
        <taxon>Oleiagrimonas</taxon>
    </lineage>
</organism>
<accession>A0A841KCQ2</accession>
<evidence type="ECO:0000313" key="2">
    <source>
        <dbReference type="Proteomes" id="UP000560000"/>
    </source>
</evidence>
<evidence type="ECO:0000313" key="1">
    <source>
        <dbReference type="EMBL" id="MBB6182770.1"/>
    </source>
</evidence>
<dbReference type="Proteomes" id="UP000560000">
    <property type="component" value="Unassembled WGS sequence"/>
</dbReference>
<dbReference type="RefSeq" id="WP_152569316.1">
    <property type="nucleotide sequence ID" value="NZ_JACHET010000001.1"/>
</dbReference>
<comment type="caution">
    <text evidence="1">The sequence shown here is derived from an EMBL/GenBank/DDBJ whole genome shotgun (WGS) entry which is preliminary data.</text>
</comment>
<dbReference type="AlphaFoldDB" id="A0A841KCQ2"/>
<protein>
    <submittedName>
        <fullName evidence="1">Uncharacterized protein</fullName>
    </submittedName>
</protein>
<dbReference type="EMBL" id="JACHET010000001">
    <property type="protein sequence ID" value="MBB6182770.1"/>
    <property type="molecule type" value="Genomic_DNA"/>
</dbReference>
<name>A0A841KCQ2_9GAMM</name>
<gene>
    <name evidence="1" type="ORF">HNQ86_000115</name>
</gene>